<dbReference type="HOGENOM" id="CLU_3190687_0_0_6"/>
<dbReference type="KEGG" id="xor:XOC_3269"/>
<accession>G7TBV4</accession>
<organism evidence="1 2">
    <name type="scientific">Xanthomonas oryzae pv. oryzicola (strain BLS256)</name>
    <dbReference type="NCBI Taxonomy" id="383407"/>
    <lineage>
        <taxon>Bacteria</taxon>
        <taxon>Pseudomonadati</taxon>
        <taxon>Pseudomonadota</taxon>
        <taxon>Gammaproteobacteria</taxon>
        <taxon>Lysobacterales</taxon>
        <taxon>Lysobacteraceae</taxon>
        <taxon>Xanthomonas</taxon>
    </lineage>
</organism>
<gene>
    <name evidence="1" type="ORF">XOC_3269</name>
</gene>
<evidence type="ECO:0000313" key="2">
    <source>
        <dbReference type="Proteomes" id="UP000008851"/>
    </source>
</evidence>
<dbReference type="AlphaFoldDB" id="G7TBV4"/>
<sequence length="46" mass="5020">MTGATVFGDFVNVFNMSSEPIRMTPDVASPKMLFLDLPQRAAMTIA</sequence>
<dbReference type="Proteomes" id="UP000008851">
    <property type="component" value="Chromosome"/>
</dbReference>
<proteinExistence type="predicted"/>
<name>G7TBV4_XANOB</name>
<protein>
    <submittedName>
        <fullName evidence="1">Uncharacterized protein</fullName>
    </submittedName>
</protein>
<reference evidence="1 2" key="1">
    <citation type="journal article" date="2011" name="J. Bacteriol.">
        <title>Two new complete genome sequences offer insight into host and tissue specificity of plant pathogenic Xanthomonas spp.</title>
        <authorList>
            <person name="Bogdanove A.J."/>
            <person name="Koebnik R."/>
            <person name="Lu H."/>
            <person name="Furutani A."/>
            <person name="Angiuoli S.V."/>
            <person name="Patil P.B."/>
            <person name="Van Sluys M.A."/>
            <person name="Ryan R.P."/>
            <person name="Meyer D.F."/>
            <person name="Han S.W."/>
            <person name="Aparna G."/>
            <person name="Rajaram M."/>
            <person name="Delcher A.L."/>
            <person name="Phillippy A.M."/>
            <person name="Puiu D."/>
            <person name="Schatz M.C."/>
            <person name="Shumway M."/>
            <person name="Sommer D.D."/>
            <person name="Trapnell C."/>
            <person name="Benahmed F."/>
            <person name="Dimitrov G."/>
            <person name="Madupu R."/>
            <person name="Radune D."/>
            <person name="Sullivan S."/>
            <person name="Jha G."/>
            <person name="Ishihara H."/>
            <person name="Lee S.W."/>
            <person name="Pandey A."/>
            <person name="Sharma V."/>
            <person name="Sriariyanun M."/>
            <person name="Szurek B."/>
            <person name="Vera-Cruz C.M."/>
            <person name="Dorman K.S."/>
            <person name="Ronald P.C."/>
            <person name="Verdier V."/>
            <person name="Dow J.M."/>
            <person name="Sonti R.V."/>
            <person name="Tsuge S."/>
            <person name="Brendel V.P."/>
            <person name="Rabinowicz P.D."/>
            <person name="Leach J.E."/>
            <person name="White F.F."/>
            <person name="Salzberg S.L."/>
        </authorList>
    </citation>
    <scope>NUCLEOTIDE SEQUENCE [LARGE SCALE GENOMIC DNA]</scope>
    <source>
        <strain evidence="1 2">BLS256</strain>
    </source>
</reference>
<dbReference type="EMBL" id="CP003057">
    <property type="protein sequence ID" value="AEQ97363.1"/>
    <property type="molecule type" value="Genomic_DNA"/>
</dbReference>
<evidence type="ECO:0000313" key="1">
    <source>
        <dbReference type="EMBL" id="AEQ97363.1"/>
    </source>
</evidence>